<dbReference type="PANTHER" id="PTHR15938:SF0">
    <property type="entry name" value="HOMOLOGOUS-PAIRING PROTEIN 2 HOMOLOG"/>
    <property type="match status" value="1"/>
</dbReference>
<dbReference type="AlphaFoldDB" id="A0A2G8LPS3"/>
<evidence type="ECO:0000256" key="8">
    <source>
        <dbReference type="SAM" id="Coils"/>
    </source>
</evidence>
<dbReference type="GO" id="GO:0010774">
    <property type="term" value="P:meiotic strand invasion involved in reciprocal meiotic recombination"/>
    <property type="evidence" value="ECO:0007669"/>
    <property type="project" value="TreeGrafter"/>
</dbReference>
<accession>A0A2G8LPS3</accession>
<dbReference type="Proteomes" id="UP000230750">
    <property type="component" value="Unassembled WGS sequence"/>
</dbReference>
<feature type="domain" description="Homologous-pairing protein 2 winged helix" evidence="9">
    <location>
        <begin position="25"/>
        <end position="81"/>
    </location>
</feature>
<feature type="domain" description="Leucine zipper with capping helix" evidence="10">
    <location>
        <begin position="163"/>
        <end position="218"/>
    </location>
</feature>
<keyword evidence="12" id="KW-1185">Reference proteome</keyword>
<dbReference type="Pfam" id="PF07106">
    <property type="entry name" value="WHD_TBPIP"/>
    <property type="match status" value="1"/>
</dbReference>
<dbReference type="GO" id="GO:0000794">
    <property type="term" value="C:condensed nuclear chromosome"/>
    <property type="evidence" value="ECO:0007669"/>
    <property type="project" value="TreeGrafter"/>
</dbReference>
<evidence type="ECO:0000256" key="5">
    <source>
        <dbReference type="ARBA" id="ARBA00023172"/>
    </source>
</evidence>
<comment type="similarity">
    <text evidence="2">Belongs to the HOP2 family.</text>
</comment>
<dbReference type="InterPro" id="IPR010776">
    <property type="entry name" value="Hop2_WH_dom"/>
</dbReference>
<dbReference type="STRING" id="307972.A0A2G8LPS3"/>
<evidence type="ECO:0000256" key="1">
    <source>
        <dbReference type="ARBA" id="ARBA00004123"/>
    </source>
</evidence>
<dbReference type="InterPro" id="IPR036388">
    <property type="entry name" value="WH-like_DNA-bd_sf"/>
</dbReference>
<proteinExistence type="inferred from homology"/>
<evidence type="ECO:0000256" key="4">
    <source>
        <dbReference type="ARBA" id="ARBA00023054"/>
    </source>
</evidence>
<dbReference type="GO" id="GO:0120231">
    <property type="term" value="C:DNA recombinase auxiliary factor complex"/>
    <property type="evidence" value="ECO:0007669"/>
    <property type="project" value="TreeGrafter"/>
</dbReference>
<dbReference type="Pfam" id="PF18517">
    <property type="entry name" value="LZ3wCH"/>
    <property type="match status" value="1"/>
</dbReference>
<evidence type="ECO:0000256" key="3">
    <source>
        <dbReference type="ARBA" id="ARBA00016093"/>
    </source>
</evidence>
<sequence>MYIRLYPYPVSVLLCHRPSLRTGSAILDYLNKQNRPYSAGDVFNNLHKEFGKTMVVRVLEELAKDGKIIEKVYGKQKVYVADQSNFPEVSDKELSEMDAKIGEVKNTLNLTVTSCKQLEKELSSLTSALTTEDAKKQLQNVTEECEKKQGKLQMIKAATNHTTPEEKNRIYSKHEKYVKEWRKRKRLATDILDAILEGYPKKKKDLMEEVGIETDEEYNVKMPERR</sequence>
<organism evidence="11 12">
    <name type="scientific">Stichopus japonicus</name>
    <name type="common">Sea cucumber</name>
    <dbReference type="NCBI Taxonomy" id="307972"/>
    <lineage>
        <taxon>Eukaryota</taxon>
        <taxon>Metazoa</taxon>
        <taxon>Echinodermata</taxon>
        <taxon>Eleutherozoa</taxon>
        <taxon>Echinozoa</taxon>
        <taxon>Holothuroidea</taxon>
        <taxon>Aspidochirotacea</taxon>
        <taxon>Aspidochirotida</taxon>
        <taxon>Stichopodidae</taxon>
        <taxon>Apostichopus</taxon>
    </lineage>
</organism>
<gene>
    <name evidence="11" type="ORF">BSL78_00832</name>
</gene>
<keyword evidence="4 8" id="KW-0175">Coiled coil</keyword>
<evidence type="ECO:0000256" key="2">
    <source>
        <dbReference type="ARBA" id="ARBA00007922"/>
    </source>
</evidence>
<dbReference type="GO" id="GO:0120230">
    <property type="term" value="F:recombinase activator activity"/>
    <property type="evidence" value="ECO:0007669"/>
    <property type="project" value="TreeGrafter"/>
</dbReference>
<comment type="caution">
    <text evidence="11">The sequence shown here is derived from an EMBL/GenBank/DDBJ whole genome shotgun (WGS) entry which is preliminary data.</text>
</comment>
<reference evidence="11 12" key="1">
    <citation type="journal article" date="2017" name="PLoS Biol.">
        <title>The sea cucumber genome provides insights into morphological evolution and visceral regeneration.</title>
        <authorList>
            <person name="Zhang X."/>
            <person name="Sun L."/>
            <person name="Yuan J."/>
            <person name="Sun Y."/>
            <person name="Gao Y."/>
            <person name="Zhang L."/>
            <person name="Li S."/>
            <person name="Dai H."/>
            <person name="Hamel J.F."/>
            <person name="Liu C."/>
            <person name="Yu Y."/>
            <person name="Liu S."/>
            <person name="Lin W."/>
            <person name="Guo K."/>
            <person name="Jin S."/>
            <person name="Xu P."/>
            <person name="Storey K.B."/>
            <person name="Huan P."/>
            <person name="Zhang T."/>
            <person name="Zhou Y."/>
            <person name="Zhang J."/>
            <person name="Lin C."/>
            <person name="Li X."/>
            <person name="Xing L."/>
            <person name="Huo D."/>
            <person name="Sun M."/>
            <person name="Wang L."/>
            <person name="Mercier A."/>
            <person name="Li F."/>
            <person name="Yang H."/>
            <person name="Xiang J."/>
        </authorList>
    </citation>
    <scope>NUCLEOTIDE SEQUENCE [LARGE SCALE GENOMIC DNA]</scope>
    <source>
        <strain evidence="11">Shaxun</strain>
        <tissue evidence="11">Muscle</tissue>
    </source>
</reference>
<evidence type="ECO:0000313" key="11">
    <source>
        <dbReference type="EMBL" id="PIK62224.1"/>
    </source>
</evidence>
<dbReference type="Gene3D" id="1.10.10.10">
    <property type="entry name" value="Winged helix-like DNA-binding domain superfamily/Winged helix DNA-binding domain"/>
    <property type="match status" value="1"/>
</dbReference>
<evidence type="ECO:0000313" key="12">
    <source>
        <dbReference type="Proteomes" id="UP000230750"/>
    </source>
</evidence>
<evidence type="ECO:0000259" key="9">
    <source>
        <dbReference type="Pfam" id="PF07106"/>
    </source>
</evidence>
<dbReference type="OrthoDB" id="272266at2759"/>
<evidence type="ECO:0000256" key="6">
    <source>
        <dbReference type="ARBA" id="ARBA00023242"/>
    </source>
</evidence>
<dbReference type="GO" id="GO:0003690">
    <property type="term" value="F:double-stranded DNA binding"/>
    <property type="evidence" value="ECO:0007669"/>
    <property type="project" value="TreeGrafter"/>
</dbReference>
<keyword evidence="5" id="KW-0233">DNA recombination</keyword>
<name>A0A2G8LPS3_STIJA</name>
<evidence type="ECO:0000256" key="7">
    <source>
        <dbReference type="ARBA" id="ARBA00023254"/>
    </source>
</evidence>
<keyword evidence="6" id="KW-0539">Nucleus</keyword>
<dbReference type="GO" id="GO:0000709">
    <property type="term" value="P:meiotic joint molecule formation"/>
    <property type="evidence" value="ECO:0007669"/>
    <property type="project" value="TreeGrafter"/>
</dbReference>
<dbReference type="EMBL" id="MRZV01000016">
    <property type="protein sequence ID" value="PIK62224.1"/>
    <property type="molecule type" value="Genomic_DNA"/>
</dbReference>
<protein>
    <recommendedName>
        <fullName evidence="3">Homologous-pairing protein 2 homolog</fullName>
    </recommendedName>
</protein>
<dbReference type="InterPro" id="IPR040661">
    <property type="entry name" value="LZ3wCH"/>
</dbReference>
<dbReference type="PANTHER" id="PTHR15938">
    <property type="entry name" value="TBP-1 INTERACTING PROTEIN"/>
    <property type="match status" value="1"/>
</dbReference>
<evidence type="ECO:0000259" key="10">
    <source>
        <dbReference type="Pfam" id="PF18517"/>
    </source>
</evidence>
<comment type="subcellular location">
    <subcellularLocation>
        <location evidence="1">Nucleus</location>
    </subcellularLocation>
</comment>
<dbReference type="GO" id="GO:0007129">
    <property type="term" value="P:homologous chromosome pairing at meiosis"/>
    <property type="evidence" value="ECO:0007669"/>
    <property type="project" value="TreeGrafter"/>
</dbReference>
<keyword evidence="7" id="KW-0469">Meiosis</keyword>
<feature type="coiled-coil region" evidence="8">
    <location>
        <begin position="115"/>
        <end position="158"/>
    </location>
</feature>